<sequence>MLKGSMSYQSLMARREAVAGVSLITTHGGGEGHSQRLSRSIVLQGCIHHYYMVNRRQQRNLVANWVPSSTANPTWQSSCSFKAKQGGKDCSDRLHDFPTSTGEMVNAPSSIVVTDPRAIEGLGTSAFYPGLDGAPDFGCALSLLSTDNDNTLGLNNSETNSSVEMQLMQVNQSSSGSSSSGGGAVQVEASMVHYSLKNFLNDMINNFSIIPLQEFQLLSEPSCLQLLFQSDH</sequence>
<proteinExistence type="predicted"/>
<protein>
    <submittedName>
        <fullName evidence="1">Uncharacterized protein</fullName>
    </submittedName>
</protein>
<dbReference type="AlphaFoldDB" id="A0A978VBR0"/>
<accession>A0A978VBR0</accession>
<comment type="caution">
    <text evidence="1">The sequence shown here is derived from an EMBL/GenBank/DDBJ whole genome shotgun (WGS) entry which is preliminary data.</text>
</comment>
<gene>
    <name evidence="1" type="ORF">FEM48_Zijuj05G0004700</name>
</gene>
<organism evidence="1 2">
    <name type="scientific">Ziziphus jujuba var. spinosa</name>
    <dbReference type="NCBI Taxonomy" id="714518"/>
    <lineage>
        <taxon>Eukaryota</taxon>
        <taxon>Viridiplantae</taxon>
        <taxon>Streptophyta</taxon>
        <taxon>Embryophyta</taxon>
        <taxon>Tracheophyta</taxon>
        <taxon>Spermatophyta</taxon>
        <taxon>Magnoliopsida</taxon>
        <taxon>eudicotyledons</taxon>
        <taxon>Gunneridae</taxon>
        <taxon>Pentapetalae</taxon>
        <taxon>rosids</taxon>
        <taxon>fabids</taxon>
        <taxon>Rosales</taxon>
        <taxon>Rhamnaceae</taxon>
        <taxon>Paliureae</taxon>
        <taxon>Ziziphus</taxon>
    </lineage>
</organism>
<evidence type="ECO:0000313" key="1">
    <source>
        <dbReference type="EMBL" id="KAH7527799.1"/>
    </source>
</evidence>
<dbReference type="EMBL" id="JAEACU010000005">
    <property type="protein sequence ID" value="KAH7527799.1"/>
    <property type="molecule type" value="Genomic_DNA"/>
</dbReference>
<reference evidence="1" key="1">
    <citation type="journal article" date="2021" name="Front. Plant Sci.">
        <title>Chromosome-Scale Genome Assembly for Chinese Sour Jujube and Insights Into Its Genome Evolution and Domestication Signature.</title>
        <authorList>
            <person name="Shen L.-Y."/>
            <person name="Luo H."/>
            <person name="Wang X.-L."/>
            <person name="Wang X.-M."/>
            <person name="Qiu X.-J."/>
            <person name="Liu H."/>
            <person name="Zhou S.-S."/>
            <person name="Jia K.-H."/>
            <person name="Nie S."/>
            <person name="Bao Y.-T."/>
            <person name="Zhang R.-G."/>
            <person name="Yun Q.-Z."/>
            <person name="Chai Y.-H."/>
            <person name="Lu J.-Y."/>
            <person name="Li Y."/>
            <person name="Zhao S.-W."/>
            <person name="Mao J.-F."/>
            <person name="Jia S.-G."/>
            <person name="Mao Y.-M."/>
        </authorList>
    </citation>
    <scope>NUCLEOTIDE SEQUENCE</scope>
    <source>
        <strain evidence="1">AT0</strain>
        <tissue evidence="1">Leaf</tissue>
    </source>
</reference>
<name>A0A978VBR0_ZIZJJ</name>
<evidence type="ECO:0000313" key="2">
    <source>
        <dbReference type="Proteomes" id="UP000813462"/>
    </source>
</evidence>
<dbReference type="Proteomes" id="UP000813462">
    <property type="component" value="Unassembled WGS sequence"/>
</dbReference>